<name>X6LNE8_RETFI</name>
<keyword evidence="2" id="KW-1185">Reference proteome</keyword>
<protein>
    <submittedName>
        <fullName evidence="1">Uncharacterized protein</fullName>
    </submittedName>
</protein>
<dbReference type="Gene3D" id="3.40.50.300">
    <property type="entry name" value="P-loop containing nucleotide triphosphate hydrolases"/>
    <property type="match status" value="1"/>
</dbReference>
<dbReference type="Proteomes" id="UP000023152">
    <property type="component" value="Unassembled WGS sequence"/>
</dbReference>
<proteinExistence type="predicted"/>
<dbReference type="InterPro" id="IPR027417">
    <property type="entry name" value="P-loop_NTPase"/>
</dbReference>
<comment type="caution">
    <text evidence="1">The sequence shown here is derived from an EMBL/GenBank/DDBJ whole genome shotgun (WGS) entry which is preliminary data.</text>
</comment>
<dbReference type="AlphaFoldDB" id="X6LNE8"/>
<accession>X6LNE8</accession>
<reference evidence="1 2" key="1">
    <citation type="journal article" date="2013" name="Curr. Biol.">
        <title>The Genome of the Foraminiferan Reticulomyxa filosa.</title>
        <authorList>
            <person name="Glockner G."/>
            <person name="Hulsmann N."/>
            <person name="Schleicher M."/>
            <person name="Noegel A.A."/>
            <person name="Eichinger L."/>
            <person name="Gallinger C."/>
            <person name="Pawlowski J."/>
            <person name="Sierra R."/>
            <person name="Euteneuer U."/>
            <person name="Pillet L."/>
            <person name="Moustafa A."/>
            <person name="Platzer M."/>
            <person name="Groth M."/>
            <person name="Szafranski K."/>
            <person name="Schliwa M."/>
        </authorList>
    </citation>
    <scope>NUCLEOTIDE SEQUENCE [LARGE SCALE GENOMIC DNA]</scope>
</reference>
<evidence type="ECO:0000313" key="1">
    <source>
        <dbReference type="EMBL" id="ETO03438.1"/>
    </source>
</evidence>
<organism evidence="1 2">
    <name type="scientific">Reticulomyxa filosa</name>
    <dbReference type="NCBI Taxonomy" id="46433"/>
    <lineage>
        <taxon>Eukaryota</taxon>
        <taxon>Sar</taxon>
        <taxon>Rhizaria</taxon>
        <taxon>Retaria</taxon>
        <taxon>Foraminifera</taxon>
        <taxon>Monothalamids</taxon>
        <taxon>Reticulomyxidae</taxon>
        <taxon>Reticulomyxa</taxon>
    </lineage>
</organism>
<feature type="non-terminal residue" evidence="1">
    <location>
        <position position="99"/>
    </location>
</feature>
<gene>
    <name evidence="1" type="ORF">RFI_33969</name>
</gene>
<dbReference type="EMBL" id="ASPP01033306">
    <property type="protein sequence ID" value="ETO03438.1"/>
    <property type="molecule type" value="Genomic_DNA"/>
</dbReference>
<evidence type="ECO:0000313" key="2">
    <source>
        <dbReference type="Proteomes" id="UP000023152"/>
    </source>
</evidence>
<sequence>MERLFLLIYDAGQETVEMQDIWNETDNELEIMLTQRIAYLWANHQLWNDRFQWLLHIPLQKIAHIFDHNEKNKNNIKYQWLKIMNELNIPQWITDDTDI</sequence>